<sequence length="994" mass="111251">MAGASRRRAQAEREASEAASAATSRNAASVQQDRSQRQPTGSSAERSTPQSLPRFDGNRDPSPNREVNMLNVNSKLLGDAAGFAAWFALRGLEVPADIPKRPAKLNSQGKEINVKLNNFNVLSMPKSAIYQYDVIIGSGTEKRGLIKAVWHSEGVFKKLGKGWLFDGNRIAWSMDKIPEQVFHVDLDAEKKRTLRPEHQGKNRHRVIVKCTKQVNFNSLNQYLNSGIGFDNSVTEAVLFMDHLMRETPSRNLTAIKKSFFAKGQTRIALGNGIEAFKGVFSSIRMTTTAANRPTLSVNVDVANGTFWTAQKLGAALQQVLEIPNIGEMANRFKEASNNWDASKIKRECKRMAKLSVEVLHRTDEKGMKPVYIIDKILPRMSHEYKMEVTETDADGNRVKKFVKIADYFFHKYKLKLVPNMPLVKMTKASVVLPLDVCFLMENQRYPFKLGDKQTANMIKFAVTPPNDRWTSIQRGLEKLNWPADPILKQWGLQIDTKPVTVKARSLPVPKVGFANGAIQASEAGQGRWKLIGKKFKGATPKPLTSWGVMVMGGRGQLTPPQIQKFFQQFVTVYSKHGGTFKNKESQVPCLLSQSTPDLMKTVEQAYNGTGNKFKFRPELIFFVVLNRDPDTYNRIKKMAECRYGVVTQFVQSAHVEKNSDQYISNVCMKVHAKLGGFTSQADGAYANIKKVNKTAGKMMCIGADVSHPAPGAIKDGTVGSYAAMTMSLNSELTRYAAQVQTNGFRVEMVTTYNINNCLGKMVRHWMSKNENKLPDQVIYFRDGVSEGQYPELMNQEYRDIKALFRDIDPKNKTKFTLIVASKRHHVRFFPERGDRNGNPFPGCLVETGVTHPYQFDFYLAAHSAIKGTARPVHYTVLQNEIGLSADELQQMIFEHSFQYIRSTTPVSIHPAVYYAHLASQRARAHVDLMAGKAKDGKKGVEGSKKDEGSQLNTQAKKLASAGKGKASSTEDKTPTEVYPLLPIKPEIAFEMWYV</sequence>
<feature type="region of interest" description="Disordered" evidence="1">
    <location>
        <begin position="1"/>
        <end position="66"/>
    </location>
</feature>
<comment type="caution">
    <text evidence="3">The sequence shown here is derived from an EMBL/GenBank/DDBJ whole genome shotgun (WGS) entry which is preliminary data.</text>
</comment>
<dbReference type="Pfam" id="PF16486">
    <property type="entry name" value="ArgoN"/>
    <property type="match status" value="1"/>
</dbReference>
<dbReference type="InterPro" id="IPR012337">
    <property type="entry name" value="RNaseH-like_sf"/>
</dbReference>
<dbReference type="EMBL" id="JBBWRZ010000002">
    <property type="protein sequence ID" value="KAK8243527.1"/>
    <property type="molecule type" value="Genomic_DNA"/>
</dbReference>
<feature type="compositionally biased region" description="Low complexity" evidence="1">
    <location>
        <begin position="955"/>
        <end position="967"/>
    </location>
</feature>
<dbReference type="SUPFAM" id="SSF101690">
    <property type="entry name" value="PAZ domain"/>
    <property type="match status" value="1"/>
</dbReference>
<dbReference type="PANTHER" id="PTHR22891">
    <property type="entry name" value="EUKARYOTIC TRANSLATION INITIATION FACTOR 2C"/>
    <property type="match status" value="1"/>
</dbReference>
<feature type="compositionally biased region" description="Basic and acidic residues" evidence="1">
    <location>
        <begin position="933"/>
        <end position="948"/>
    </location>
</feature>
<dbReference type="Gene3D" id="2.170.260.10">
    <property type="entry name" value="paz domain"/>
    <property type="match status" value="1"/>
</dbReference>
<organism evidence="3 4">
    <name type="scientific">Phyllosticta capitalensis</name>
    <dbReference type="NCBI Taxonomy" id="121624"/>
    <lineage>
        <taxon>Eukaryota</taxon>
        <taxon>Fungi</taxon>
        <taxon>Dikarya</taxon>
        <taxon>Ascomycota</taxon>
        <taxon>Pezizomycotina</taxon>
        <taxon>Dothideomycetes</taxon>
        <taxon>Dothideomycetes incertae sedis</taxon>
        <taxon>Botryosphaeriales</taxon>
        <taxon>Phyllostictaceae</taxon>
        <taxon>Phyllosticta</taxon>
    </lineage>
</organism>
<evidence type="ECO:0000313" key="4">
    <source>
        <dbReference type="Proteomes" id="UP001492380"/>
    </source>
</evidence>
<dbReference type="InterPro" id="IPR036085">
    <property type="entry name" value="PAZ_dom_sf"/>
</dbReference>
<dbReference type="Gene3D" id="3.40.50.2300">
    <property type="match status" value="1"/>
</dbReference>
<dbReference type="Pfam" id="PF08699">
    <property type="entry name" value="ArgoL1"/>
    <property type="match status" value="1"/>
</dbReference>
<dbReference type="Gene3D" id="3.30.420.10">
    <property type="entry name" value="Ribonuclease H-like superfamily/Ribonuclease H"/>
    <property type="match status" value="1"/>
</dbReference>
<gene>
    <name evidence="3" type="ORF">HDK90DRAFT_447244</name>
</gene>
<dbReference type="Pfam" id="PF02171">
    <property type="entry name" value="Piwi"/>
    <property type="match status" value="1"/>
</dbReference>
<feature type="compositionally biased region" description="Polar residues" evidence="1">
    <location>
        <begin position="30"/>
        <end position="51"/>
    </location>
</feature>
<dbReference type="Pfam" id="PF02170">
    <property type="entry name" value="PAZ"/>
    <property type="match status" value="1"/>
</dbReference>
<evidence type="ECO:0000259" key="2">
    <source>
        <dbReference type="PROSITE" id="PS50822"/>
    </source>
</evidence>
<proteinExistence type="predicted"/>
<keyword evidence="4" id="KW-1185">Reference proteome</keyword>
<dbReference type="PROSITE" id="PS50822">
    <property type="entry name" value="PIWI"/>
    <property type="match status" value="1"/>
</dbReference>
<protein>
    <submittedName>
        <fullName evidence="3">Piwi domain-containing protein</fullName>
    </submittedName>
</protein>
<dbReference type="InterPro" id="IPR032474">
    <property type="entry name" value="Argonaute_N"/>
</dbReference>
<dbReference type="SUPFAM" id="SSF53098">
    <property type="entry name" value="Ribonuclease H-like"/>
    <property type="match status" value="1"/>
</dbReference>
<feature type="domain" description="Piwi" evidence="2">
    <location>
        <begin position="620"/>
        <end position="927"/>
    </location>
</feature>
<dbReference type="SMART" id="SM01163">
    <property type="entry name" value="DUF1785"/>
    <property type="match status" value="1"/>
</dbReference>
<dbReference type="SMART" id="SM00950">
    <property type="entry name" value="Piwi"/>
    <property type="match status" value="1"/>
</dbReference>
<dbReference type="InterPro" id="IPR014811">
    <property type="entry name" value="ArgoL1"/>
</dbReference>
<dbReference type="InterPro" id="IPR003165">
    <property type="entry name" value="Piwi"/>
</dbReference>
<feature type="region of interest" description="Disordered" evidence="1">
    <location>
        <begin position="933"/>
        <end position="974"/>
    </location>
</feature>
<name>A0ABR1YXS5_9PEZI</name>
<evidence type="ECO:0000313" key="3">
    <source>
        <dbReference type="EMBL" id="KAK8243527.1"/>
    </source>
</evidence>
<dbReference type="Proteomes" id="UP001492380">
    <property type="component" value="Unassembled WGS sequence"/>
</dbReference>
<dbReference type="InterPro" id="IPR036397">
    <property type="entry name" value="RNaseH_sf"/>
</dbReference>
<feature type="compositionally biased region" description="Low complexity" evidence="1">
    <location>
        <begin position="17"/>
        <end position="29"/>
    </location>
</feature>
<dbReference type="Pfam" id="PF16488">
    <property type="entry name" value="ArgoL2"/>
    <property type="match status" value="1"/>
</dbReference>
<dbReference type="InterPro" id="IPR032472">
    <property type="entry name" value="ArgoL2"/>
</dbReference>
<dbReference type="InterPro" id="IPR003100">
    <property type="entry name" value="PAZ_dom"/>
</dbReference>
<dbReference type="InterPro" id="IPR045246">
    <property type="entry name" value="Piwi_ago-like"/>
</dbReference>
<reference evidence="3 4" key="1">
    <citation type="submission" date="2024-04" db="EMBL/GenBank/DDBJ databases">
        <title>Phyllosticta paracitricarpa is synonymous to the EU quarantine fungus P. citricarpa based on phylogenomic analyses.</title>
        <authorList>
            <consortium name="Lawrence Berkeley National Laboratory"/>
            <person name="Van Ingen-Buijs V.A."/>
            <person name="Van Westerhoven A.C."/>
            <person name="Haridas S."/>
            <person name="Skiadas P."/>
            <person name="Martin F."/>
            <person name="Groenewald J.Z."/>
            <person name="Crous P.W."/>
            <person name="Seidl M.F."/>
        </authorList>
    </citation>
    <scope>NUCLEOTIDE SEQUENCE [LARGE SCALE GENOMIC DNA]</scope>
    <source>
        <strain evidence="3 4">CBS 123374</strain>
    </source>
</reference>
<evidence type="ECO:0000256" key="1">
    <source>
        <dbReference type="SAM" id="MobiDB-lite"/>
    </source>
</evidence>
<accession>A0ABR1YXS5</accession>
<dbReference type="CDD" id="cd04657">
    <property type="entry name" value="Piwi_ago-like"/>
    <property type="match status" value="1"/>
</dbReference>